<evidence type="ECO:0000313" key="2">
    <source>
        <dbReference type="EMBL" id="EFL53130.1"/>
    </source>
</evidence>
<accession>E1JRC9</accession>
<comment type="caution">
    <text evidence="2">The sequence shown here is derived from an EMBL/GenBank/DDBJ whole genome shotgun (WGS) entry which is preliminary data.</text>
</comment>
<gene>
    <name evidence="2" type="ORF">DesfrDRAFT_0178</name>
</gene>
<keyword evidence="3" id="KW-1185">Reference proteome</keyword>
<name>E1JRC9_SOLFR</name>
<protein>
    <submittedName>
        <fullName evidence="2">Uncharacterized protein</fullName>
    </submittedName>
</protein>
<proteinExistence type="predicted"/>
<dbReference type="Proteomes" id="UP000006250">
    <property type="component" value="Unassembled WGS sequence"/>
</dbReference>
<dbReference type="EMBL" id="AECZ01000001">
    <property type="protein sequence ID" value="EFL53130.1"/>
    <property type="molecule type" value="Genomic_DNA"/>
</dbReference>
<evidence type="ECO:0000256" key="1">
    <source>
        <dbReference type="SAM" id="MobiDB-lite"/>
    </source>
</evidence>
<dbReference type="AlphaFoldDB" id="E1JRC9"/>
<dbReference type="RefSeq" id="WP_005990207.1">
    <property type="nucleotide sequence ID" value="NZ_AECZ01000001.1"/>
</dbReference>
<dbReference type="STRING" id="596151.DesfrDRAFT_0178"/>
<sequence>MNDFSEQIRNKTSRRQVRLKVFLLENGIEVKGLAEKRGISRGAMGDVLSGRRPKREHIEWLVTQGIPADLLPLPAVPKKRGPKPKQPAIMSPVPDAEAA</sequence>
<feature type="region of interest" description="Disordered" evidence="1">
    <location>
        <begin position="71"/>
        <end position="99"/>
    </location>
</feature>
<dbReference type="OrthoDB" id="5460283at2"/>
<organism evidence="2 3">
    <name type="scientific">Solidesulfovibrio fructosivorans JJ]</name>
    <dbReference type="NCBI Taxonomy" id="596151"/>
    <lineage>
        <taxon>Bacteria</taxon>
        <taxon>Pseudomonadati</taxon>
        <taxon>Thermodesulfobacteriota</taxon>
        <taxon>Desulfovibrionia</taxon>
        <taxon>Desulfovibrionales</taxon>
        <taxon>Desulfovibrionaceae</taxon>
        <taxon>Solidesulfovibrio</taxon>
    </lineage>
</organism>
<evidence type="ECO:0000313" key="3">
    <source>
        <dbReference type="Proteomes" id="UP000006250"/>
    </source>
</evidence>
<reference evidence="2 3" key="1">
    <citation type="submission" date="2010-08" db="EMBL/GenBank/DDBJ databases">
        <title>The draft genome of Desulfovibrio fructosovorans JJ.</title>
        <authorList>
            <consortium name="US DOE Joint Genome Institute (JGI-PGF)"/>
            <person name="Lucas S."/>
            <person name="Copeland A."/>
            <person name="Lapidus A."/>
            <person name="Cheng J.-F."/>
            <person name="Bruce D."/>
            <person name="Goodwin L."/>
            <person name="Pitluck S."/>
            <person name="Land M.L."/>
            <person name="Hauser L."/>
            <person name="Chang Y.-J."/>
            <person name="Jeffries C."/>
            <person name="Wall J.D."/>
            <person name="Stahl D.A."/>
            <person name="Arkin A.P."/>
            <person name="Dehal P."/>
            <person name="Stolyar S.M."/>
            <person name="Hazen T.C."/>
            <person name="Woyke T.J."/>
        </authorList>
    </citation>
    <scope>NUCLEOTIDE SEQUENCE [LARGE SCALE GENOMIC DNA]</scope>
    <source>
        <strain evidence="2 3">JJ</strain>
    </source>
</reference>